<sequence length="107" mass="12124">MGERTRIDDLDAIREMGVGLGRIKDAFDGLGKLKGQYDDDFGEHDLAWQFGDFVQNWESRREELGDEIEQLAAIAKAAAKTYESVDGELARALRESDRRHKPGKRKS</sequence>
<name>A0A291QE03_9ACTN</name>
<dbReference type="EMBL" id="CP022685">
    <property type="protein sequence ID" value="ATL29665.1"/>
    <property type="molecule type" value="Genomic_DNA"/>
</dbReference>
<organism evidence="1 2">
    <name type="scientific">Streptomyces formicae</name>
    <dbReference type="NCBI Taxonomy" id="1616117"/>
    <lineage>
        <taxon>Bacteria</taxon>
        <taxon>Bacillati</taxon>
        <taxon>Actinomycetota</taxon>
        <taxon>Actinomycetes</taxon>
        <taxon>Kitasatosporales</taxon>
        <taxon>Streptomycetaceae</taxon>
        <taxon>Streptomyces</taxon>
    </lineage>
</organism>
<accession>A0A291QE03</accession>
<evidence type="ECO:0008006" key="3">
    <source>
        <dbReference type="Google" id="ProtNLM"/>
    </source>
</evidence>
<dbReference type="KEGG" id="sfk:KY5_4647c"/>
<evidence type="ECO:0000313" key="2">
    <source>
        <dbReference type="Proteomes" id="UP000221011"/>
    </source>
</evidence>
<keyword evidence="2" id="KW-1185">Reference proteome</keyword>
<gene>
    <name evidence="1" type="ORF">KY5_4647c</name>
</gene>
<dbReference type="RefSeq" id="WP_098244129.1">
    <property type="nucleotide sequence ID" value="NZ_CP022685.1"/>
</dbReference>
<proteinExistence type="predicted"/>
<evidence type="ECO:0000313" key="1">
    <source>
        <dbReference type="EMBL" id="ATL29665.1"/>
    </source>
</evidence>
<protein>
    <recommendedName>
        <fullName evidence="3">Excreted virulence factor EspC (Type VII ESX diderm)</fullName>
    </recommendedName>
</protein>
<reference evidence="1 2" key="1">
    <citation type="submission" date="2017-08" db="EMBL/GenBank/DDBJ databases">
        <title>Complete Genome Sequence of Streptomyces formicae KY5, the formicamycin producer.</title>
        <authorList>
            <person name="Holmes N.A."/>
            <person name="Devine R."/>
            <person name="Qin Z."/>
            <person name="Seipke R.F."/>
            <person name="Wilkinson B."/>
            <person name="Hutchings M.I."/>
        </authorList>
    </citation>
    <scope>NUCLEOTIDE SEQUENCE [LARGE SCALE GENOMIC DNA]</scope>
    <source>
        <strain evidence="1 2">KY5</strain>
    </source>
</reference>
<dbReference type="Proteomes" id="UP000221011">
    <property type="component" value="Chromosome"/>
</dbReference>
<dbReference type="AlphaFoldDB" id="A0A291QE03"/>